<gene>
    <name evidence="2" type="ORF">H8717_06620</name>
</gene>
<evidence type="ECO:0000313" key="3">
    <source>
        <dbReference type="Proteomes" id="UP000658131"/>
    </source>
</evidence>
<protein>
    <submittedName>
        <fullName evidence="2">Uncharacterized protein</fullName>
    </submittedName>
</protein>
<keyword evidence="1" id="KW-0812">Transmembrane</keyword>
<accession>A0ABR7NI62</accession>
<keyword evidence="3" id="KW-1185">Reference proteome</keyword>
<proteinExistence type="predicted"/>
<keyword evidence="1" id="KW-0472">Membrane</keyword>
<comment type="caution">
    <text evidence="2">The sequence shown here is derived from an EMBL/GenBank/DDBJ whole genome shotgun (WGS) entry which is preliminary data.</text>
</comment>
<evidence type="ECO:0000256" key="1">
    <source>
        <dbReference type="SAM" id="Phobius"/>
    </source>
</evidence>
<dbReference type="RefSeq" id="WP_262399631.1">
    <property type="nucleotide sequence ID" value="NZ_JACRTB010000008.1"/>
</dbReference>
<evidence type="ECO:0000313" key="2">
    <source>
        <dbReference type="EMBL" id="MBC8576080.1"/>
    </source>
</evidence>
<name>A0ABR7NI62_9FIRM</name>
<dbReference type="EMBL" id="JACRTB010000008">
    <property type="protein sequence ID" value="MBC8576080.1"/>
    <property type="molecule type" value="Genomic_DNA"/>
</dbReference>
<dbReference type="Proteomes" id="UP000658131">
    <property type="component" value="Unassembled WGS sequence"/>
</dbReference>
<feature type="transmembrane region" description="Helical" evidence="1">
    <location>
        <begin position="69"/>
        <end position="89"/>
    </location>
</feature>
<keyword evidence="1" id="KW-1133">Transmembrane helix</keyword>
<organism evidence="2 3">
    <name type="scientific">Yanshouia hominis</name>
    <dbReference type="NCBI Taxonomy" id="2763673"/>
    <lineage>
        <taxon>Bacteria</taxon>
        <taxon>Bacillati</taxon>
        <taxon>Bacillota</taxon>
        <taxon>Clostridia</taxon>
        <taxon>Eubacteriales</taxon>
        <taxon>Oscillospiraceae</taxon>
        <taxon>Yanshouia</taxon>
    </lineage>
</organism>
<reference evidence="2 3" key="1">
    <citation type="submission" date="2020-08" db="EMBL/GenBank/DDBJ databases">
        <title>Genome public.</title>
        <authorList>
            <person name="Liu C."/>
            <person name="Sun Q."/>
        </authorList>
    </citation>
    <scope>NUCLEOTIDE SEQUENCE [LARGE SCALE GENOMIC DNA]</scope>
    <source>
        <strain evidence="2 3">BX1</strain>
    </source>
</reference>
<sequence length="104" mass="11652">MTLLVSVFAALTCTAIWYKNAPKNEMKVGVLCWLFWGSSLMWFIDACFEYAELGAEYFTPAPVDMLNDFFLGMSVVALGMLIWLAILLVSDPKGALKSVLFQKK</sequence>